<proteinExistence type="predicted"/>
<reference evidence="2 3" key="3">
    <citation type="journal article" date="2015" name="Genome Announc.">
        <title>Draft Genome Sequence of the Archiascomycetous Yeast Saitoella complicata.</title>
        <authorList>
            <person name="Yamauchi K."/>
            <person name="Kondo S."/>
            <person name="Hamamoto M."/>
            <person name="Takahashi Y."/>
            <person name="Ogura Y."/>
            <person name="Hayashi T."/>
            <person name="Nishida H."/>
        </authorList>
    </citation>
    <scope>NUCLEOTIDE SEQUENCE [LARGE SCALE GENOMIC DNA]</scope>
    <source>
        <strain evidence="2 3">NRRL Y-17804</strain>
    </source>
</reference>
<evidence type="ECO:0000256" key="1">
    <source>
        <dbReference type="SAM" id="MobiDB-lite"/>
    </source>
</evidence>
<accession>A0A0E9NLS3</accession>
<evidence type="ECO:0000313" key="2">
    <source>
        <dbReference type="EMBL" id="GAO50832.1"/>
    </source>
</evidence>
<name>A0A0E9NLS3_SAICN</name>
<dbReference type="AlphaFoldDB" id="A0A0E9NLS3"/>
<dbReference type="Proteomes" id="UP000033140">
    <property type="component" value="Unassembled WGS sequence"/>
</dbReference>
<dbReference type="OMA" id="RYCLANE"/>
<gene>
    <name evidence="2" type="ORF">G7K_4952-t1</name>
</gene>
<dbReference type="EMBL" id="BACD03000037">
    <property type="protein sequence ID" value="GAO50832.1"/>
    <property type="molecule type" value="Genomic_DNA"/>
</dbReference>
<feature type="region of interest" description="Disordered" evidence="1">
    <location>
        <begin position="1"/>
        <end position="22"/>
    </location>
</feature>
<comment type="caution">
    <text evidence="2">The sequence shown here is derived from an EMBL/GenBank/DDBJ whole genome shotgun (WGS) entry which is preliminary data.</text>
</comment>
<evidence type="ECO:0000313" key="3">
    <source>
        <dbReference type="Proteomes" id="UP000033140"/>
    </source>
</evidence>
<keyword evidence="3" id="KW-1185">Reference proteome</keyword>
<reference evidence="2 3" key="1">
    <citation type="journal article" date="2011" name="J. Gen. Appl. Microbiol.">
        <title>Draft genome sequencing of the enigmatic yeast Saitoella complicata.</title>
        <authorList>
            <person name="Nishida H."/>
            <person name="Hamamoto M."/>
            <person name="Sugiyama J."/>
        </authorList>
    </citation>
    <scope>NUCLEOTIDE SEQUENCE [LARGE SCALE GENOMIC DNA]</scope>
    <source>
        <strain evidence="2 3">NRRL Y-17804</strain>
    </source>
</reference>
<protein>
    <submittedName>
        <fullName evidence="2">Uncharacterized protein</fullName>
    </submittedName>
</protein>
<organism evidence="2 3">
    <name type="scientific">Saitoella complicata (strain BCRC 22490 / CBS 7301 / JCM 7358 / NBRC 10748 / NRRL Y-17804)</name>
    <dbReference type="NCBI Taxonomy" id="698492"/>
    <lineage>
        <taxon>Eukaryota</taxon>
        <taxon>Fungi</taxon>
        <taxon>Dikarya</taxon>
        <taxon>Ascomycota</taxon>
        <taxon>Taphrinomycotina</taxon>
        <taxon>Taphrinomycotina incertae sedis</taxon>
        <taxon>Saitoella</taxon>
    </lineage>
</organism>
<sequence length="464" mass="51573">MTDDMPTVALGPPGGASPVSSGPPISLALLDRYKKQMAARSYAPLRSTNFIQDVTMTNLLNKATPASPNRQTTNTIVLDYMLFQATGALIKDYTARVEEEKKARAQLQAIGASRNRKRQTQDSSSRRLVGLVDGLIASYHGSPGSSLILAPILVHRIHLCTLLSVLSGRYEPQVSSASLVSPASLQKHRKRNRDRMRRYCLANEEQIRFSKEITDTWTSRQSELPIAPRHRRDRTPLSKDPLANSYRAVPGLRDALDDFMLVSAMAMKSLGSSLGDLWLEIAVEFMKQAALEAFLSDGAKDFGSFKECFAWGRIPEDRPELRLPASDRSAVVQEIFDSFTEEEMAQFNTSIDQAVSQFIPPTETSLEVHLLKLGSCDNLLSFEGKLVEFLTTVNTFIGKPELAKSTLLLELGIIFTVLCEDFWGSSSSQVCCVFSGRFQYTPRTKSPRPRCTVCPRLNQNLDIL</sequence>
<reference evidence="2 3" key="2">
    <citation type="journal article" date="2014" name="J. Gen. Appl. Microbiol.">
        <title>The early diverging ascomycetous budding yeast Saitoella complicata has three histone deacetylases belonging to the Clr6, Hos2, and Rpd3 lineages.</title>
        <authorList>
            <person name="Nishida H."/>
            <person name="Matsumoto T."/>
            <person name="Kondo S."/>
            <person name="Hamamoto M."/>
            <person name="Yoshikawa H."/>
        </authorList>
    </citation>
    <scope>NUCLEOTIDE SEQUENCE [LARGE SCALE GENOMIC DNA]</scope>
    <source>
        <strain evidence="2 3">NRRL Y-17804</strain>
    </source>
</reference>